<proteinExistence type="predicted"/>
<feature type="compositionally biased region" description="Low complexity" evidence="1">
    <location>
        <begin position="126"/>
        <end position="139"/>
    </location>
</feature>
<dbReference type="PANTHER" id="PTHR15493">
    <property type="entry name" value="F-BOX ONLY PROTEIN 5 AND 43"/>
    <property type="match status" value="1"/>
</dbReference>
<accession>A0A7R9QAB7</accession>
<protein>
    <recommendedName>
        <fullName evidence="2">F-box domain-containing protein</fullName>
    </recommendedName>
</protein>
<dbReference type="GO" id="GO:0005634">
    <property type="term" value="C:nucleus"/>
    <property type="evidence" value="ECO:0007669"/>
    <property type="project" value="TreeGrafter"/>
</dbReference>
<dbReference type="InterPro" id="IPR001810">
    <property type="entry name" value="F-box_dom"/>
</dbReference>
<evidence type="ECO:0000259" key="2">
    <source>
        <dbReference type="Pfam" id="PF12937"/>
    </source>
</evidence>
<dbReference type="InterPro" id="IPR047147">
    <property type="entry name" value="FBX5_43"/>
</dbReference>
<feature type="domain" description="F-box" evidence="2">
    <location>
        <begin position="35"/>
        <end position="63"/>
    </location>
</feature>
<evidence type="ECO:0000313" key="3">
    <source>
        <dbReference type="EMBL" id="CAD7637435.1"/>
    </source>
</evidence>
<name>A0A7R9QAB7_9ACAR</name>
<feature type="non-terminal residue" evidence="3">
    <location>
        <position position="1"/>
    </location>
</feature>
<dbReference type="Pfam" id="PF12937">
    <property type="entry name" value="F-box-like"/>
    <property type="match status" value="1"/>
</dbReference>
<feature type="region of interest" description="Disordered" evidence="1">
    <location>
        <begin position="126"/>
        <end position="150"/>
    </location>
</feature>
<feature type="compositionally biased region" description="Basic and acidic residues" evidence="1">
    <location>
        <begin position="141"/>
        <end position="150"/>
    </location>
</feature>
<evidence type="ECO:0000256" key="1">
    <source>
        <dbReference type="SAM" id="MobiDB-lite"/>
    </source>
</evidence>
<dbReference type="AlphaFoldDB" id="A0A7R9QAB7"/>
<keyword evidence="4" id="KW-1185">Reference proteome</keyword>
<dbReference type="CDD" id="cd22086">
    <property type="entry name" value="F-box_EMI"/>
    <property type="match status" value="1"/>
</dbReference>
<gene>
    <name evidence="3" type="ORF">OSB1V03_LOCUS16986</name>
</gene>
<dbReference type="OrthoDB" id="9984940at2759"/>
<organism evidence="3">
    <name type="scientific">Medioppia subpectinata</name>
    <dbReference type="NCBI Taxonomy" id="1979941"/>
    <lineage>
        <taxon>Eukaryota</taxon>
        <taxon>Metazoa</taxon>
        <taxon>Ecdysozoa</taxon>
        <taxon>Arthropoda</taxon>
        <taxon>Chelicerata</taxon>
        <taxon>Arachnida</taxon>
        <taxon>Acari</taxon>
        <taxon>Acariformes</taxon>
        <taxon>Sarcoptiformes</taxon>
        <taxon>Oribatida</taxon>
        <taxon>Brachypylina</taxon>
        <taxon>Oppioidea</taxon>
        <taxon>Oppiidae</taxon>
        <taxon>Medioppia</taxon>
    </lineage>
</organism>
<sequence>MSIASEEDFYDIENVDQFVDIISQLADRYQPPLDLIFNYLSAPDLCRMACVSQRWKRIVCTDSAANHRRTRYLKRLRRQRKSVGQENWPIKGRTPAATRSRTALSDIHNMYRTVKPTKKTLQSSLTNTTTISTPNTRQSQRLRDMGLRAM</sequence>
<dbReference type="EMBL" id="CAJPIZ010019704">
    <property type="protein sequence ID" value="CAG2117031.1"/>
    <property type="molecule type" value="Genomic_DNA"/>
</dbReference>
<dbReference type="SUPFAM" id="SSF81383">
    <property type="entry name" value="F-box domain"/>
    <property type="match status" value="1"/>
</dbReference>
<dbReference type="GO" id="GO:0007088">
    <property type="term" value="P:regulation of mitotic nuclear division"/>
    <property type="evidence" value="ECO:0007669"/>
    <property type="project" value="InterPro"/>
</dbReference>
<evidence type="ECO:0000313" key="4">
    <source>
        <dbReference type="Proteomes" id="UP000759131"/>
    </source>
</evidence>
<dbReference type="GO" id="GO:0045835">
    <property type="term" value="P:negative regulation of meiotic nuclear division"/>
    <property type="evidence" value="ECO:0007669"/>
    <property type="project" value="InterPro"/>
</dbReference>
<reference evidence="3" key="1">
    <citation type="submission" date="2020-11" db="EMBL/GenBank/DDBJ databases">
        <authorList>
            <person name="Tran Van P."/>
        </authorList>
    </citation>
    <scope>NUCLEOTIDE SEQUENCE</scope>
</reference>
<dbReference type="PANTHER" id="PTHR15493:SF9">
    <property type="entry name" value="GH14043P"/>
    <property type="match status" value="1"/>
</dbReference>
<dbReference type="Gene3D" id="1.20.1280.50">
    <property type="match status" value="1"/>
</dbReference>
<dbReference type="Proteomes" id="UP000759131">
    <property type="component" value="Unassembled WGS sequence"/>
</dbReference>
<dbReference type="InterPro" id="IPR036047">
    <property type="entry name" value="F-box-like_dom_sf"/>
</dbReference>
<dbReference type="EMBL" id="OC874279">
    <property type="protein sequence ID" value="CAD7637435.1"/>
    <property type="molecule type" value="Genomic_DNA"/>
</dbReference>